<gene>
    <name evidence="1" type="ORF">D6C94_05527</name>
</gene>
<reference evidence="1 2" key="1">
    <citation type="submission" date="2018-10" db="EMBL/GenBank/DDBJ databases">
        <title>Fifty Aureobasidium pullulans genomes reveal a recombining polyextremotolerant generalist.</title>
        <authorList>
            <person name="Gostincar C."/>
            <person name="Turk M."/>
            <person name="Zajc J."/>
            <person name="Gunde-Cimerman N."/>
        </authorList>
    </citation>
    <scope>NUCLEOTIDE SEQUENCE [LARGE SCALE GENOMIC DNA]</scope>
    <source>
        <strain evidence="1 2">EXF-4256</strain>
    </source>
</reference>
<organism evidence="1 2">
    <name type="scientific">Aureobasidium pullulans</name>
    <name type="common">Black yeast</name>
    <name type="synonym">Pullularia pullulans</name>
    <dbReference type="NCBI Taxonomy" id="5580"/>
    <lineage>
        <taxon>Eukaryota</taxon>
        <taxon>Fungi</taxon>
        <taxon>Dikarya</taxon>
        <taxon>Ascomycota</taxon>
        <taxon>Pezizomycotina</taxon>
        <taxon>Dothideomycetes</taxon>
        <taxon>Dothideomycetidae</taxon>
        <taxon>Dothideales</taxon>
        <taxon>Saccotheciaceae</taxon>
        <taxon>Aureobasidium</taxon>
    </lineage>
</organism>
<sequence>MATSKARLTSLPTEILSIIFSDESVGSSRGPTLSLTDLGAVRLSCKALQSPATAIFAQRYFQNPYVMIWKESLEALLDICRHPVFGPCPILHSAQQIQFTTKTPRLSWVSRQRNFEKAGAHVKAPGRNVQSTRGSWNPPLEVCVHDHFRPSKEPINMERIVTRHHLECYDMEDRHEGASVIKLVLKASARSGCKINRLTADIISFPHLTPTRVAMPGSAESGEFEVFEELEEITINAIAPRVLITEKNLFDYLVLILAIPKHLRRLELSQSSRFSRRSHDHLDPGRRARWLSVARCIATHLSLEKLVWYDAFVCVDLIGKEKVRIGLEKLIVEQSGKREQ</sequence>
<evidence type="ECO:0008006" key="3">
    <source>
        <dbReference type="Google" id="ProtNLM"/>
    </source>
</evidence>
<protein>
    <recommendedName>
        <fullName evidence="3">F-box domain-containing protein</fullName>
    </recommendedName>
</protein>
<dbReference type="EMBL" id="QZBJ01000034">
    <property type="protein sequence ID" value="THY73756.1"/>
    <property type="molecule type" value="Genomic_DNA"/>
</dbReference>
<comment type="caution">
    <text evidence="1">The sequence shown here is derived from an EMBL/GenBank/DDBJ whole genome shotgun (WGS) entry which is preliminary data.</text>
</comment>
<dbReference type="AlphaFoldDB" id="A0AB38LXJ8"/>
<proteinExistence type="predicted"/>
<accession>A0AB38LXJ8</accession>
<evidence type="ECO:0000313" key="2">
    <source>
        <dbReference type="Proteomes" id="UP000305064"/>
    </source>
</evidence>
<dbReference type="Proteomes" id="UP000305064">
    <property type="component" value="Unassembled WGS sequence"/>
</dbReference>
<evidence type="ECO:0000313" key="1">
    <source>
        <dbReference type="EMBL" id="THY73756.1"/>
    </source>
</evidence>
<name>A0AB38LXJ8_AURPU</name>